<keyword evidence="3" id="KW-0677">Repeat</keyword>
<feature type="signal peptide" evidence="6">
    <location>
        <begin position="1"/>
        <end position="17"/>
    </location>
</feature>
<evidence type="ECO:0000259" key="7">
    <source>
        <dbReference type="PROSITE" id="PS50940"/>
    </source>
</evidence>
<evidence type="ECO:0000313" key="9">
    <source>
        <dbReference type="EnsemblMetazoa" id="NP_001296559.1"/>
    </source>
</evidence>
<dbReference type="SMART" id="SM00494">
    <property type="entry name" value="ChtBD2"/>
    <property type="match status" value="2"/>
</dbReference>
<feature type="domain" description="Chitin-binding type-2" evidence="7">
    <location>
        <begin position="152"/>
        <end position="210"/>
    </location>
</feature>
<accession>A0A0F6QDS3</accession>
<dbReference type="Pfam" id="PF01607">
    <property type="entry name" value="CBM_14"/>
    <property type="match status" value="2"/>
</dbReference>
<organism evidence="8">
    <name type="scientific">Bombyx mori</name>
    <name type="common">Silk moth</name>
    <dbReference type="NCBI Taxonomy" id="7091"/>
    <lineage>
        <taxon>Eukaryota</taxon>
        <taxon>Metazoa</taxon>
        <taxon>Ecdysozoa</taxon>
        <taxon>Arthropoda</taxon>
        <taxon>Hexapoda</taxon>
        <taxon>Insecta</taxon>
        <taxon>Pterygota</taxon>
        <taxon>Neoptera</taxon>
        <taxon>Endopterygota</taxon>
        <taxon>Lepidoptera</taxon>
        <taxon>Glossata</taxon>
        <taxon>Ditrysia</taxon>
        <taxon>Bombycoidea</taxon>
        <taxon>Bombycidae</taxon>
        <taxon>Bombycinae</taxon>
        <taxon>Bombyx</taxon>
    </lineage>
</organism>
<gene>
    <name evidence="9" type="primary">101740522</name>
</gene>
<keyword evidence="2 6" id="KW-0732">Signal</keyword>
<feature type="domain" description="Chitin-binding type-2" evidence="7">
    <location>
        <begin position="36"/>
        <end position="94"/>
    </location>
</feature>
<dbReference type="Proteomes" id="UP000005204">
    <property type="component" value="Unassembled WGS sequence"/>
</dbReference>
<dbReference type="AlphaFoldDB" id="A0A0F6QDS3"/>
<dbReference type="PANTHER" id="PTHR23301">
    <property type="entry name" value="CHITIN BINDING PERITROPHIN-A"/>
    <property type="match status" value="1"/>
</dbReference>
<dbReference type="InterPro" id="IPR002557">
    <property type="entry name" value="Chitin-bd_dom"/>
</dbReference>
<reference evidence="10" key="1">
    <citation type="journal article" date="2008" name="Insect Biochem. Mol. Biol.">
        <title>The genome of a lepidopteran model insect, the silkworm Bombyx mori.</title>
        <authorList>
            <consortium name="International Silkworm Genome Consortium"/>
        </authorList>
    </citation>
    <scope>NUCLEOTIDE SEQUENCE [LARGE SCALE GENOMIC DNA]</scope>
    <source>
        <strain evidence="10">p50T</strain>
    </source>
</reference>
<protein>
    <submittedName>
        <fullName evidence="8">Chitin-binding protein 02</fullName>
    </submittedName>
</protein>
<dbReference type="EMBL" id="KP744646">
    <property type="protein sequence ID" value="AKD49097.1"/>
    <property type="molecule type" value="mRNA"/>
</dbReference>
<proteinExistence type="evidence at transcript level"/>
<dbReference type="EnsemblMetazoa" id="NM_001309630.1">
    <property type="protein sequence ID" value="NP_001296559.1"/>
    <property type="gene ID" value="LOC101740522"/>
</dbReference>
<dbReference type="InterPro" id="IPR036508">
    <property type="entry name" value="Chitin-bd_dom_sf"/>
</dbReference>
<keyword evidence="4" id="KW-1015">Disulfide bond</keyword>
<keyword evidence="5" id="KW-0325">Glycoprotein</keyword>
<dbReference type="SUPFAM" id="SSF57625">
    <property type="entry name" value="Invertebrate chitin-binding proteins"/>
    <property type="match status" value="2"/>
</dbReference>
<dbReference type="GO" id="GO:0008061">
    <property type="term" value="F:chitin binding"/>
    <property type="evidence" value="ECO:0007669"/>
    <property type="project" value="UniProtKB-KW"/>
</dbReference>
<evidence type="ECO:0000256" key="4">
    <source>
        <dbReference type="ARBA" id="ARBA00023157"/>
    </source>
</evidence>
<dbReference type="OrthoDB" id="6422323at2759"/>
<dbReference type="PANTHER" id="PTHR23301:SF0">
    <property type="entry name" value="CHITIN-BINDING TYPE-2 DOMAIN-CONTAINING PROTEIN-RELATED"/>
    <property type="match status" value="1"/>
</dbReference>
<dbReference type="GO" id="GO:0005576">
    <property type="term" value="C:extracellular region"/>
    <property type="evidence" value="ECO:0007669"/>
    <property type="project" value="InterPro"/>
</dbReference>
<sequence>MLGKALSLLLLTGVVSCAENATESVFRTFNKVDPNSLSCDPAGHVFLLLPHFRDCSKFYMCAHGEEVEFNCNGGLIFDFELQTCNWKWATNCTLRVVKEDIDTEGSGLGSGEETIGIFGEEVENGPIDILTADSAGTVRPLSPSNLRFFNHELNCHRADAAAKQVAYKGDCQRYWRCVGGVPQAMYCTDGLFFNELTQQCDFEANVKCGVIPDEELQGEFIVYKN</sequence>
<feature type="chain" id="PRO_5035990382" evidence="6">
    <location>
        <begin position="18"/>
        <end position="225"/>
    </location>
</feature>
<keyword evidence="10" id="KW-1185">Reference proteome</keyword>
<dbReference type="PROSITE" id="PS50940">
    <property type="entry name" value="CHIT_BIND_II"/>
    <property type="match status" value="2"/>
</dbReference>
<dbReference type="KEGG" id="bmor:101740522"/>
<evidence type="ECO:0000256" key="3">
    <source>
        <dbReference type="ARBA" id="ARBA00022737"/>
    </source>
</evidence>
<name>A0A0F6QDS3_BOMMO</name>
<evidence type="ECO:0000256" key="1">
    <source>
        <dbReference type="ARBA" id="ARBA00022669"/>
    </source>
</evidence>
<dbReference type="InterPro" id="IPR051940">
    <property type="entry name" value="Chitin_bind-dev_reg"/>
</dbReference>
<reference evidence="9" key="3">
    <citation type="submission" date="2022-06" db="UniProtKB">
        <authorList>
            <consortium name="EnsemblMetazoa"/>
        </authorList>
    </citation>
    <scope>IDENTIFICATION</scope>
    <source>
        <strain evidence="9">p50T (Dazao)</strain>
    </source>
</reference>
<evidence type="ECO:0000256" key="2">
    <source>
        <dbReference type="ARBA" id="ARBA00022729"/>
    </source>
</evidence>
<evidence type="ECO:0000256" key="5">
    <source>
        <dbReference type="ARBA" id="ARBA00023180"/>
    </source>
</evidence>
<reference evidence="8" key="2">
    <citation type="submission" date="2015-02" db="EMBL/GenBank/DDBJ databases">
        <authorList>
            <person name="Zhou Y."/>
            <person name="Gu Z."/>
        </authorList>
    </citation>
    <scope>NUCLEOTIDE SEQUENCE</scope>
    <source>
        <tissue evidence="8">Midgut</tissue>
    </source>
</reference>
<keyword evidence="1" id="KW-0147">Chitin-binding</keyword>
<evidence type="ECO:0000256" key="6">
    <source>
        <dbReference type="SAM" id="SignalP"/>
    </source>
</evidence>
<evidence type="ECO:0000313" key="8">
    <source>
        <dbReference type="EMBL" id="AKD49097.1"/>
    </source>
</evidence>
<dbReference type="Gene3D" id="2.170.140.10">
    <property type="entry name" value="Chitin binding domain"/>
    <property type="match status" value="2"/>
</dbReference>
<evidence type="ECO:0000313" key="10">
    <source>
        <dbReference type="Proteomes" id="UP000005204"/>
    </source>
</evidence>
<dbReference type="PROSITE" id="PS51257">
    <property type="entry name" value="PROKAR_LIPOPROTEIN"/>
    <property type="match status" value="1"/>
</dbReference>